<keyword evidence="2" id="KW-1185">Reference proteome</keyword>
<dbReference type="AlphaFoldDB" id="A0A9W9NTI0"/>
<dbReference type="EMBL" id="JAPQKS010000005">
    <property type="protein sequence ID" value="KAJ5225885.1"/>
    <property type="molecule type" value="Genomic_DNA"/>
</dbReference>
<gene>
    <name evidence="1" type="ORF">N7468_007110</name>
</gene>
<dbReference type="GeneID" id="83203709"/>
<comment type="caution">
    <text evidence="1">The sequence shown here is derived from an EMBL/GenBank/DDBJ whole genome shotgun (WGS) entry which is preliminary data.</text>
</comment>
<evidence type="ECO:0000313" key="1">
    <source>
        <dbReference type="EMBL" id="KAJ5225885.1"/>
    </source>
</evidence>
<dbReference type="Proteomes" id="UP001150941">
    <property type="component" value="Unassembled WGS sequence"/>
</dbReference>
<protein>
    <submittedName>
        <fullName evidence="1">Uncharacterized protein</fullName>
    </submittedName>
</protein>
<dbReference type="OrthoDB" id="4330819at2759"/>
<accession>A0A9W9NTI0</accession>
<dbReference type="RefSeq" id="XP_058329296.1">
    <property type="nucleotide sequence ID" value="XM_058476406.1"/>
</dbReference>
<sequence length="116" mass="13358">MVFSSRPTFAALLHWPTELVSNVLQCFPTPRASRRESEWFDMDGAVEREGTMDGLELTFKVVRAWFTINPDFPPENVVRHHSSDDVKVIVSLPCQRGNRELLELFVAEADAERVRR</sequence>
<reference evidence="1" key="2">
    <citation type="journal article" date="2023" name="IMA Fungus">
        <title>Comparative genomic study of the Penicillium genus elucidates a diverse pangenome and 15 lateral gene transfer events.</title>
        <authorList>
            <person name="Petersen C."/>
            <person name="Sorensen T."/>
            <person name="Nielsen M.R."/>
            <person name="Sondergaard T.E."/>
            <person name="Sorensen J.L."/>
            <person name="Fitzpatrick D.A."/>
            <person name="Frisvad J.C."/>
            <person name="Nielsen K.L."/>
        </authorList>
    </citation>
    <scope>NUCLEOTIDE SEQUENCE</scope>
    <source>
        <strain evidence="1">IBT 19713</strain>
    </source>
</reference>
<evidence type="ECO:0000313" key="2">
    <source>
        <dbReference type="Proteomes" id="UP001150941"/>
    </source>
</evidence>
<reference evidence="1" key="1">
    <citation type="submission" date="2022-11" db="EMBL/GenBank/DDBJ databases">
        <authorList>
            <person name="Petersen C."/>
        </authorList>
    </citation>
    <scope>NUCLEOTIDE SEQUENCE</scope>
    <source>
        <strain evidence="1">IBT 19713</strain>
    </source>
</reference>
<proteinExistence type="predicted"/>
<organism evidence="1 2">
    <name type="scientific">Penicillium chermesinum</name>
    <dbReference type="NCBI Taxonomy" id="63820"/>
    <lineage>
        <taxon>Eukaryota</taxon>
        <taxon>Fungi</taxon>
        <taxon>Dikarya</taxon>
        <taxon>Ascomycota</taxon>
        <taxon>Pezizomycotina</taxon>
        <taxon>Eurotiomycetes</taxon>
        <taxon>Eurotiomycetidae</taxon>
        <taxon>Eurotiales</taxon>
        <taxon>Aspergillaceae</taxon>
        <taxon>Penicillium</taxon>
    </lineage>
</organism>
<name>A0A9W9NTI0_9EURO</name>